<dbReference type="GO" id="GO:0008168">
    <property type="term" value="F:methyltransferase activity"/>
    <property type="evidence" value="ECO:0007669"/>
    <property type="project" value="UniProtKB-KW"/>
</dbReference>
<keyword evidence="3" id="KW-0949">S-adenosyl-L-methionine</keyword>
<evidence type="ECO:0000256" key="3">
    <source>
        <dbReference type="ARBA" id="ARBA00022691"/>
    </source>
</evidence>
<keyword evidence="1 5" id="KW-0489">Methyltransferase</keyword>
<dbReference type="EMBL" id="PXXK01000558">
    <property type="protein sequence ID" value="RFN43507.1"/>
    <property type="molecule type" value="Genomic_DNA"/>
</dbReference>
<comment type="caution">
    <text evidence="5">The sequence shown here is derived from an EMBL/GenBank/DDBJ whole genome shotgun (WGS) entry which is preliminary data.</text>
</comment>
<sequence length="330" mass="36647">MSSSNAANMFWLQANRTVVDIGGSALDLTFDRQLPDAFRGQGYFPKELAYTHGMEKWNVIAGTSYQTSDEISIIAATAGNVVSKMPETNNVIIDLGAANSPKFEPYVEAFLDQGKKVTYVALDINKGSLTDHINRAADRYPGVTCIGLWGDFSQGDRFYKNILGNRIFLSLGSIFYNAPDQMCVDRCLEVRAHLSEFDRLIVGQDGPSAGESASTHKAYGTAAYHDFFTTYLSGIQKHAGIVADPKTAWTYESKLINTMHFFEVTALKEMVCQRYGGYVVKKGTTYVMFPSWKRGEEDIHDITKKQGLKIMTLGKSPSSGMRQYLVQPQN</sequence>
<keyword evidence="2 5" id="KW-0808">Transferase</keyword>
<dbReference type="PANTHER" id="PTHR43397:SF1">
    <property type="entry name" value="ERGOTHIONEINE BIOSYNTHESIS PROTEIN 1"/>
    <property type="match status" value="1"/>
</dbReference>
<name>A0A395M6L2_9HYPO</name>
<evidence type="ECO:0000313" key="5">
    <source>
        <dbReference type="EMBL" id="RFN43507.1"/>
    </source>
</evidence>
<feature type="domain" description="Histidine-specific methyltransferase SAM-dependent" evidence="4">
    <location>
        <begin position="52"/>
        <end position="327"/>
    </location>
</feature>
<dbReference type="STRING" id="2594813.A0A395M6L2"/>
<evidence type="ECO:0000259" key="4">
    <source>
        <dbReference type="Pfam" id="PF10017"/>
    </source>
</evidence>
<organism evidence="5 6">
    <name type="scientific">Fusarium flagelliforme</name>
    <dbReference type="NCBI Taxonomy" id="2675880"/>
    <lineage>
        <taxon>Eukaryota</taxon>
        <taxon>Fungi</taxon>
        <taxon>Dikarya</taxon>
        <taxon>Ascomycota</taxon>
        <taxon>Pezizomycotina</taxon>
        <taxon>Sordariomycetes</taxon>
        <taxon>Hypocreomycetidae</taxon>
        <taxon>Hypocreales</taxon>
        <taxon>Nectriaceae</taxon>
        <taxon>Fusarium</taxon>
        <taxon>Fusarium incarnatum-equiseti species complex</taxon>
    </lineage>
</organism>
<evidence type="ECO:0000256" key="2">
    <source>
        <dbReference type="ARBA" id="ARBA00022679"/>
    </source>
</evidence>
<dbReference type="Proteomes" id="UP000265631">
    <property type="component" value="Unassembled WGS sequence"/>
</dbReference>
<proteinExistence type="predicted"/>
<dbReference type="Pfam" id="PF10017">
    <property type="entry name" value="Methyltransf_33"/>
    <property type="match status" value="1"/>
</dbReference>
<evidence type="ECO:0000313" key="6">
    <source>
        <dbReference type="Proteomes" id="UP000265631"/>
    </source>
</evidence>
<dbReference type="InterPro" id="IPR019257">
    <property type="entry name" value="MeTrfase_dom"/>
</dbReference>
<gene>
    <name evidence="5" type="ORF">FIE12Z_12258</name>
</gene>
<dbReference type="AlphaFoldDB" id="A0A395M6L2"/>
<dbReference type="InterPro" id="IPR029063">
    <property type="entry name" value="SAM-dependent_MTases_sf"/>
</dbReference>
<keyword evidence="6" id="KW-1185">Reference proteome</keyword>
<dbReference type="PANTHER" id="PTHR43397">
    <property type="entry name" value="ERGOTHIONEINE BIOSYNTHESIS PROTEIN 1"/>
    <property type="match status" value="1"/>
</dbReference>
<dbReference type="Gene3D" id="3.40.50.150">
    <property type="entry name" value="Vaccinia Virus protein VP39"/>
    <property type="match status" value="1"/>
</dbReference>
<dbReference type="InterPro" id="IPR051128">
    <property type="entry name" value="EgtD_Methyltrsf_superfamily"/>
</dbReference>
<evidence type="ECO:0000256" key="1">
    <source>
        <dbReference type="ARBA" id="ARBA00022603"/>
    </source>
</evidence>
<dbReference type="GO" id="GO:0032259">
    <property type="term" value="P:methylation"/>
    <property type="evidence" value="ECO:0007669"/>
    <property type="project" value="UniProtKB-KW"/>
</dbReference>
<protein>
    <submittedName>
        <fullName evidence="5">4-dimethylallyltryptophan n-methyltransferase-like protein</fullName>
    </submittedName>
</protein>
<reference evidence="5 6" key="1">
    <citation type="journal article" date="2018" name="PLoS Pathog.">
        <title>Evolution of structural diversity of trichothecenes, a family of toxins produced by plant pathogenic and entomopathogenic fungi.</title>
        <authorList>
            <person name="Proctor R.H."/>
            <person name="McCormick S.P."/>
            <person name="Kim H.S."/>
            <person name="Cardoza R.E."/>
            <person name="Stanley A.M."/>
            <person name="Lindo L."/>
            <person name="Kelly A."/>
            <person name="Brown D.W."/>
            <person name="Lee T."/>
            <person name="Vaughan M.M."/>
            <person name="Alexander N.J."/>
            <person name="Busman M."/>
            <person name="Gutierrez S."/>
        </authorList>
    </citation>
    <scope>NUCLEOTIDE SEQUENCE [LARGE SCALE GENOMIC DNA]</scope>
    <source>
        <strain evidence="5 6">NRRL 13405</strain>
    </source>
</reference>
<accession>A0A395M6L2</accession>